<keyword evidence="5 7" id="KW-0378">Hydrolase</keyword>
<dbReference type="GO" id="GO:0000166">
    <property type="term" value="F:nucleotide binding"/>
    <property type="evidence" value="ECO:0007669"/>
    <property type="project" value="UniProtKB-KW"/>
</dbReference>
<dbReference type="AlphaFoldDB" id="E6Q2K4"/>
<dbReference type="GO" id="GO:0004309">
    <property type="term" value="F:exopolyphosphatase activity"/>
    <property type="evidence" value="ECO:0007669"/>
    <property type="project" value="UniProtKB-EC"/>
</dbReference>
<dbReference type="Pfam" id="PF01975">
    <property type="entry name" value="SurE"/>
    <property type="match status" value="1"/>
</dbReference>
<sequence length="261" mass="27942">MRMPTILLTNDDGISSPGLNALARRLAEIARIVVVAPDGNRSGVSHAITTSDSVGVAPYHGIEGVRAYACTGTPADCAVIGIGEICEGRPDLVVSGINDGPNLADDVNYSGTVAGAVEAVLLGVRALAISLASDPDDPTTVRRWESAAEQARLIVPQAFAELPPERYWNVNVPNLAPGELLGRRFTNLGRKRYGDTISRTDELRDARYFRVWNLPGRSDSEDPDCDIGAVLRGYVSITPIAIDRTDREELNRLRLASVPGA</sequence>
<dbReference type="GO" id="GO:0046872">
    <property type="term" value="F:metal ion binding"/>
    <property type="evidence" value="ECO:0007669"/>
    <property type="project" value="UniProtKB-KW"/>
</dbReference>
<dbReference type="NCBIfam" id="TIGR00087">
    <property type="entry name" value="surE"/>
    <property type="match status" value="1"/>
</dbReference>
<protein>
    <submittedName>
        <fullName evidence="7">Multifunctional protein surE (Stationary-phase survival protein surE) Includes 5'/3'-nucleotidase (Nucleoside monophosphate phosphohydrolase) Exopolyphosphatase</fullName>
        <ecNumber evidence="7">3.1.3.5</ecNumber>
        <ecNumber evidence="7">3.1.3.6</ecNumber>
        <ecNumber evidence="7">3.6.1.11</ecNumber>
    </submittedName>
</protein>
<dbReference type="InterPro" id="IPR002828">
    <property type="entry name" value="SurE-like_Pase/nucleotidase"/>
</dbReference>
<comment type="caution">
    <text evidence="7">The sequence shown here is derived from an EMBL/GenBank/DDBJ whole genome shotgun (WGS) entry which is preliminary data.</text>
</comment>
<dbReference type="PANTHER" id="PTHR30457:SF12">
    <property type="entry name" value="5'_3'-NUCLEOTIDASE SURE"/>
    <property type="match status" value="1"/>
</dbReference>
<dbReference type="EMBL" id="CABO01000018">
    <property type="protein sequence ID" value="CBI01414.1"/>
    <property type="molecule type" value="Genomic_DNA"/>
</dbReference>
<dbReference type="EC" id="3.6.1.11" evidence="7"/>
<reference evidence="7" key="1">
    <citation type="submission" date="2009-10" db="EMBL/GenBank/DDBJ databases">
        <title>Diversity of trophic interactions inside an arsenic-rich microbial ecosystem.</title>
        <authorList>
            <person name="Bertin P.N."/>
            <person name="Heinrich-Salmeron A."/>
            <person name="Pelletier E."/>
            <person name="Goulhen-Chollet F."/>
            <person name="Arsene-Ploetze F."/>
            <person name="Gallien S."/>
            <person name="Calteau A."/>
            <person name="Vallenet D."/>
            <person name="Casiot C."/>
            <person name="Chane-Woon-Ming B."/>
            <person name="Giloteaux L."/>
            <person name="Barakat M."/>
            <person name="Bonnefoy V."/>
            <person name="Bruneel O."/>
            <person name="Chandler M."/>
            <person name="Cleiss J."/>
            <person name="Duran R."/>
            <person name="Elbaz-Poulichet F."/>
            <person name="Fonknechten N."/>
            <person name="Lauga B."/>
            <person name="Mornico D."/>
            <person name="Ortet P."/>
            <person name="Schaeffer C."/>
            <person name="Siguier P."/>
            <person name="Alexander Thil Smith A."/>
            <person name="Van Dorsselaer A."/>
            <person name="Weissenbach J."/>
            <person name="Medigue C."/>
            <person name="Le Paslier D."/>
        </authorList>
    </citation>
    <scope>NUCLEOTIDE SEQUENCE</scope>
</reference>
<dbReference type="EC" id="3.1.3.5" evidence="7"/>
<evidence type="ECO:0000313" key="7">
    <source>
        <dbReference type="EMBL" id="CBI01414.1"/>
    </source>
</evidence>
<keyword evidence="2" id="KW-0963">Cytoplasm</keyword>
<organism evidence="7">
    <name type="scientific">mine drainage metagenome</name>
    <dbReference type="NCBI Taxonomy" id="410659"/>
    <lineage>
        <taxon>unclassified sequences</taxon>
        <taxon>metagenomes</taxon>
        <taxon>ecological metagenomes</taxon>
    </lineage>
</organism>
<gene>
    <name evidence="7" type="primary">surE</name>
    <name evidence="7" type="ORF">CARN4_0672</name>
</gene>
<evidence type="ECO:0000256" key="4">
    <source>
        <dbReference type="ARBA" id="ARBA00022741"/>
    </source>
</evidence>
<comment type="similarity">
    <text evidence="1">Belongs to the SurE nucleotidase family.</text>
</comment>
<evidence type="ECO:0000256" key="3">
    <source>
        <dbReference type="ARBA" id="ARBA00022723"/>
    </source>
</evidence>
<dbReference type="InterPro" id="IPR030048">
    <property type="entry name" value="SurE"/>
</dbReference>
<proteinExistence type="inferred from homology"/>
<name>E6Q2K4_9ZZZZ</name>
<evidence type="ECO:0000259" key="6">
    <source>
        <dbReference type="Pfam" id="PF01975"/>
    </source>
</evidence>
<evidence type="ECO:0000256" key="1">
    <source>
        <dbReference type="ARBA" id="ARBA00011062"/>
    </source>
</evidence>
<evidence type="ECO:0000256" key="5">
    <source>
        <dbReference type="ARBA" id="ARBA00022801"/>
    </source>
</evidence>
<dbReference type="PANTHER" id="PTHR30457">
    <property type="entry name" value="5'-NUCLEOTIDASE SURE"/>
    <property type="match status" value="1"/>
</dbReference>
<dbReference type="GO" id="GO:0008253">
    <property type="term" value="F:5'-nucleotidase activity"/>
    <property type="evidence" value="ECO:0007669"/>
    <property type="project" value="UniProtKB-EC"/>
</dbReference>
<dbReference type="Gene3D" id="3.40.1210.10">
    <property type="entry name" value="Survival protein SurE-like phosphatase/nucleotidase"/>
    <property type="match status" value="1"/>
</dbReference>
<keyword evidence="3" id="KW-0479">Metal-binding</keyword>
<accession>E6Q2K4</accession>
<dbReference type="HAMAP" id="MF_00060">
    <property type="entry name" value="SurE"/>
    <property type="match status" value="1"/>
</dbReference>
<dbReference type="SUPFAM" id="SSF64167">
    <property type="entry name" value="SurE-like"/>
    <property type="match status" value="1"/>
</dbReference>
<feature type="domain" description="Survival protein SurE-like phosphatase/nucleotidase" evidence="6">
    <location>
        <begin position="6"/>
        <end position="194"/>
    </location>
</feature>
<evidence type="ECO:0000256" key="2">
    <source>
        <dbReference type="ARBA" id="ARBA00022490"/>
    </source>
</evidence>
<dbReference type="EC" id="3.1.3.6" evidence="7"/>
<dbReference type="GO" id="GO:0008254">
    <property type="term" value="F:3'-nucleotidase activity"/>
    <property type="evidence" value="ECO:0007669"/>
    <property type="project" value="UniProtKB-EC"/>
</dbReference>
<keyword evidence="4" id="KW-0547">Nucleotide-binding</keyword>
<dbReference type="InterPro" id="IPR036523">
    <property type="entry name" value="SurE-like_sf"/>
</dbReference>